<dbReference type="SUPFAM" id="SSF57850">
    <property type="entry name" value="RING/U-box"/>
    <property type="match status" value="1"/>
</dbReference>
<sequence>MSILEKITEVNHQHALQFNIHIGTPKMSLVTYEKYIRIGKYLDYELKCCLDLKGKDKISIGLADKLVKSSRNPDHQNFIFNHVKHLKNKERINKIDEFTECTLCCENQPFQIKLPCCEDFVCLDCIYKHFETVTNDIVFTGWNCPLCCSPIQELFLKSIFAKSHINPINYWFIKEHKYSSRRIYHLNLWRKMKAILRKIERISHRRIDSAFNIHSILSPDKYYGVCSICCPPIDNNRFRSYRRIQVNTIEKQCVNAEGDLVVLNNEMFQCEPCRESSIEFKKCPHCGIRTLRPDGCNYVICGDHRWCFICNERLPKDHNGHNVHYWMGPGSSAFSNECRRSVDFQDGPHHVLDNCNCQYCIGGAPLCKNIDCMNRTQPNNNQWYSFCQNC</sequence>
<organism evidence="1">
    <name type="scientific">viral metagenome</name>
    <dbReference type="NCBI Taxonomy" id="1070528"/>
    <lineage>
        <taxon>unclassified sequences</taxon>
        <taxon>metagenomes</taxon>
        <taxon>organismal metagenomes</taxon>
    </lineage>
</organism>
<name>A0A6C0L1F6_9ZZZZ</name>
<dbReference type="AlphaFoldDB" id="A0A6C0L1F6"/>
<evidence type="ECO:0000313" key="1">
    <source>
        <dbReference type="EMBL" id="QHU23216.1"/>
    </source>
</evidence>
<protein>
    <recommendedName>
        <fullName evidence="2">RING-type domain-containing protein</fullName>
    </recommendedName>
</protein>
<dbReference type="EMBL" id="MN741026">
    <property type="protein sequence ID" value="QHU23216.1"/>
    <property type="molecule type" value="Genomic_DNA"/>
</dbReference>
<dbReference type="Gene3D" id="3.30.40.10">
    <property type="entry name" value="Zinc/RING finger domain, C3HC4 (zinc finger)"/>
    <property type="match status" value="1"/>
</dbReference>
<evidence type="ECO:0008006" key="2">
    <source>
        <dbReference type="Google" id="ProtNLM"/>
    </source>
</evidence>
<reference evidence="1" key="1">
    <citation type="journal article" date="2020" name="Nature">
        <title>Giant virus diversity and host interactions through global metagenomics.</title>
        <authorList>
            <person name="Schulz F."/>
            <person name="Roux S."/>
            <person name="Paez-Espino D."/>
            <person name="Jungbluth S."/>
            <person name="Walsh D.A."/>
            <person name="Denef V.J."/>
            <person name="McMahon K.D."/>
            <person name="Konstantinidis K.T."/>
            <person name="Eloe-Fadrosh E.A."/>
            <person name="Kyrpides N.C."/>
            <person name="Woyke T."/>
        </authorList>
    </citation>
    <scope>NUCLEOTIDE SEQUENCE</scope>
    <source>
        <strain evidence="1">GVMAG-S-ERX555907-94</strain>
    </source>
</reference>
<dbReference type="InterPro" id="IPR013083">
    <property type="entry name" value="Znf_RING/FYVE/PHD"/>
</dbReference>
<accession>A0A6C0L1F6</accession>
<proteinExistence type="predicted"/>